<sequence length="232" mass="24363">PVTVSLVELTEPDETVITSTNFSVAVAGCVNDSVTYGTIQAAIDDASSGDTITVAAGTYDECIDINKSLTLSGQPGAIVKPSNPVGSSIIGINADGVTVEGFEVDGTGLIEIYAGIGSCHWTGDGATKWNGYKNITIRNNKVHDIANGVDSGLGISLWRNDDNIFENILIEGNTVYNTDRMGIYIGAIKWDYSEWLLSASNTIRDNEVYATMLKPNAGETFPGGCGGIAVDA</sequence>
<dbReference type="InterPro" id="IPR011050">
    <property type="entry name" value="Pectin_lyase_fold/virulence"/>
</dbReference>
<evidence type="ECO:0008006" key="2">
    <source>
        <dbReference type="Google" id="ProtNLM"/>
    </source>
</evidence>
<dbReference type="AlphaFoldDB" id="X1Q777"/>
<gene>
    <name evidence="1" type="ORF">S06H3_56177</name>
</gene>
<dbReference type="InterPro" id="IPR012334">
    <property type="entry name" value="Pectin_lyas_fold"/>
</dbReference>
<name>X1Q777_9ZZZZ</name>
<proteinExistence type="predicted"/>
<dbReference type="EMBL" id="BARV01036114">
    <property type="protein sequence ID" value="GAI50611.1"/>
    <property type="molecule type" value="Genomic_DNA"/>
</dbReference>
<evidence type="ECO:0000313" key="1">
    <source>
        <dbReference type="EMBL" id="GAI50611.1"/>
    </source>
</evidence>
<organism evidence="1">
    <name type="scientific">marine sediment metagenome</name>
    <dbReference type="NCBI Taxonomy" id="412755"/>
    <lineage>
        <taxon>unclassified sequences</taxon>
        <taxon>metagenomes</taxon>
        <taxon>ecological metagenomes</taxon>
    </lineage>
</organism>
<reference evidence="1" key="1">
    <citation type="journal article" date="2014" name="Front. Microbiol.">
        <title>High frequency of phylogenetically diverse reductive dehalogenase-homologous genes in deep subseafloor sedimentary metagenomes.</title>
        <authorList>
            <person name="Kawai M."/>
            <person name="Futagami T."/>
            <person name="Toyoda A."/>
            <person name="Takaki Y."/>
            <person name="Nishi S."/>
            <person name="Hori S."/>
            <person name="Arai W."/>
            <person name="Tsubouchi T."/>
            <person name="Morono Y."/>
            <person name="Uchiyama I."/>
            <person name="Ito T."/>
            <person name="Fujiyama A."/>
            <person name="Inagaki F."/>
            <person name="Takami H."/>
        </authorList>
    </citation>
    <scope>NUCLEOTIDE SEQUENCE</scope>
    <source>
        <strain evidence="1">Expedition CK06-06</strain>
    </source>
</reference>
<protein>
    <recommendedName>
        <fullName evidence="2">Right handed beta helix domain-containing protein</fullName>
    </recommendedName>
</protein>
<dbReference type="SMART" id="SM00710">
    <property type="entry name" value="PbH1"/>
    <property type="match status" value="4"/>
</dbReference>
<comment type="caution">
    <text evidence="1">The sequence shown here is derived from an EMBL/GenBank/DDBJ whole genome shotgun (WGS) entry which is preliminary data.</text>
</comment>
<feature type="non-terminal residue" evidence="1">
    <location>
        <position position="232"/>
    </location>
</feature>
<dbReference type="Gene3D" id="2.160.20.10">
    <property type="entry name" value="Single-stranded right-handed beta-helix, Pectin lyase-like"/>
    <property type="match status" value="1"/>
</dbReference>
<dbReference type="SUPFAM" id="SSF51126">
    <property type="entry name" value="Pectin lyase-like"/>
    <property type="match status" value="1"/>
</dbReference>
<accession>X1Q777</accession>
<feature type="non-terminal residue" evidence="1">
    <location>
        <position position="1"/>
    </location>
</feature>
<dbReference type="InterPro" id="IPR006626">
    <property type="entry name" value="PbH1"/>
</dbReference>